<dbReference type="RefSeq" id="WP_120782144.1">
    <property type="nucleotide sequence ID" value="NZ_JBHLUP010000002.1"/>
</dbReference>
<proteinExistence type="inferred from homology"/>
<evidence type="ECO:0000313" key="5">
    <source>
        <dbReference type="Proteomes" id="UP000279968"/>
    </source>
</evidence>
<dbReference type="Proteomes" id="UP000279968">
    <property type="component" value="Unassembled WGS sequence"/>
</dbReference>
<accession>A0A3A9ZYM2</accession>
<feature type="domain" description="Barstar (barnase inhibitor)" evidence="3">
    <location>
        <begin position="39"/>
        <end position="128"/>
    </location>
</feature>
<evidence type="ECO:0000256" key="2">
    <source>
        <dbReference type="SAM" id="MobiDB-lite"/>
    </source>
</evidence>
<dbReference type="EMBL" id="RBAN01000004">
    <property type="protein sequence ID" value="RKN53200.1"/>
    <property type="molecule type" value="Genomic_DNA"/>
</dbReference>
<comment type="similarity">
    <text evidence="1">Belongs to the barstar family.</text>
</comment>
<evidence type="ECO:0000259" key="3">
    <source>
        <dbReference type="Pfam" id="PF01337"/>
    </source>
</evidence>
<name>A0A3A9ZYM2_9ACTN</name>
<dbReference type="AlphaFoldDB" id="A0A3A9ZYM2"/>
<dbReference type="SUPFAM" id="SSF52038">
    <property type="entry name" value="Barstar-related"/>
    <property type="match status" value="1"/>
</dbReference>
<gene>
    <name evidence="4" type="ORF">D7193_22460</name>
</gene>
<dbReference type="OrthoDB" id="5184890at2"/>
<feature type="region of interest" description="Disordered" evidence="2">
    <location>
        <begin position="1"/>
        <end position="38"/>
    </location>
</feature>
<reference evidence="4 5" key="1">
    <citation type="journal article" date="2015" name="Int. J. Syst. Evol. Microbiol.">
        <title>Micromonospora costi sp. nov., isolated from a leaf of Costus speciosus.</title>
        <authorList>
            <person name="Thawai C."/>
        </authorList>
    </citation>
    <scope>NUCLEOTIDE SEQUENCE [LARGE SCALE GENOMIC DNA]</scope>
    <source>
        <strain evidence="4 5">CS1-12</strain>
    </source>
</reference>
<dbReference type="Gene3D" id="3.30.370.10">
    <property type="entry name" value="Barstar-like"/>
    <property type="match status" value="1"/>
</dbReference>
<protein>
    <submittedName>
        <fullName evidence="4">Barnase inhibitor</fullName>
    </submittedName>
</protein>
<keyword evidence="5" id="KW-1185">Reference proteome</keyword>
<evidence type="ECO:0000256" key="1">
    <source>
        <dbReference type="ARBA" id="ARBA00006845"/>
    </source>
</evidence>
<sequence>MPDQDGDRSTGWLTVARDPGPEETGTGGPAATGPDDPAAVRLAGAATRTRGGLFAALAAALAFPAHFGHNWDALSDVLRDRLATGPLTVRVDDAGQLLADEPAGQYARFLAVFGDVAADAPHPLRVVLHASRPS</sequence>
<dbReference type="Pfam" id="PF01337">
    <property type="entry name" value="Barstar"/>
    <property type="match status" value="1"/>
</dbReference>
<comment type="caution">
    <text evidence="4">The sequence shown here is derived from an EMBL/GenBank/DDBJ whole genome shotgun (WGS) entry which is preliminary data.</text>
</comment>
<dbReference type="InterPro" id="IPR000468">
    <property type="entry name" value="Barstar"/>
</dbReference>
<organism evidence="4 5">
    <name type="scientific">Micromonospora costi</name>
    <dbReference type="NCBI Taxonomy" id="1530042"/>
    <lineage>
        <taxon>Bacteria</taxon>
        <taxon>Bacillati</taxon>
        <taxon>Actinomycetota</taxon>
        <taxon>Actinomycetes</taxon>
        <taxon>Micromonosporales</taxon>
        <taxon>Micromonosporaceae</taxon>
        <taxon>Micromonospora</taxon>
    </lineage>
</organism>
<evidence type="ECO:0000313" key="4">
    <source>
        <dbReference type="EMBL" id="RKN53200.1"/>
    </source>
</evidence>
<dbReference type="InterPro" id="IPR035905">
    <property type="entry name" value="Barstar-like_sf"/>
</dbReference>